<evidence type="ECO:0008006" key="4">
    <source>
        <dbReference type="Google" id="ProtNLM"/>
    </source>
</evidence>
<evidence type="ECO:0000313" key="3">
    <source>
        <dbReference type="Proteomes" id="UP000298133"/>
    </source>
</evidence>
<gene>
    <name evidence="2" type="ORF">E3W66_01500</name>
</gene>
<dbReference type="AlphaFoldDB" id="A0A4Y8UIY2"/>
<feature type="transmembrane region" description="Helical" evidence="1">
    <location>
        <begin position="214"/>
        <end position="235"/>
    </location>
</feature>
<dbReference type="OrthoDB" id="5659946at2"/>
<feature type="transmembrane region" description="Helical" evidence="1">
    <location>
        <begin position="147"/>
        <end position="168"/>
    </location>
</feature>
<comment type="caution">
    <text evidence="2">The sequence shown here is derived from an EMBL/GenBank/DDBJ whole genome shotgun (WGS) entry which is preliminary data.</text>
</comment>
<proteinExistence type="predicted"/>
<accession>A0A4Y8UIY2</accession>
<keyword evidence="3" id="KW-1185">Reference proteome</keyword>
<reference evidence="2 3" key="1">
    <citation type="submission" date="2019-03" db="EMBL/GenBank/DDBJ databases">
        <title>Draft genome of Gammaproteobacteria bacterium LSUCC0057, a member of the SAR92 clade.</title>
        <authorList>
            <person name="Lanclos V.C."/>
            <person name="Doiron C."/>
            <person name="Henson M.W."/>
            <person name="Thrash J.C."/>
        </authorList>
    </citation>
    <scope>NUCLEOTIDE SEQUENCE [LARGE SCALE GENOMIC DNA]</scope>
    <source>
        <strain evidence="2 3">LSUCC0057</strain>
    </source>
</reference>
<sequence length="281" mass="29233">MKALAQFIMRGRWQAAAVACLGSFVPVVSPAAVGLVALRHGGVEAVKIAPWALLPSIALLLSAGPDSLLTLASMVVVMVALLAALWLRSSATWASALLALTAASALSALLVTVVASAQLSAATALLAQMLAELSSEQTPLPIAATPLFVAGLFGWIVAVGSTIALVVARWWQALLYNPGGFGGEFRQLRLSATTAVVLAVLVALGWLQGADYRPWVELLALPLLLAGLALLHYIAAARRLGTVWLGMIYLGLVIFSPLNMVIIGLACADSLINVRSRITAL</sequence>
<keyword evidence="1" id="KW-0812">Transmembrane</keyword>
<name>A0A4Y8UIY2_9GAMM</name>
<protein>
    <recommendedName>
        <fullName evidence="4">DUF2232 domain-containing protein</fullName>
    </recommendedName>
</protein>
<feature type="transmembrane region" description="Helical" evidence="1">
    <location>
        <begin position="68"/>
        <end position="87"/>
    </location>
</feature>
<organism evidence="2 3">
    <name type="scientific">Gammaproteobacteria bacterium LSUCC0057</name>
    <dbReference type="NCBI Taxonomy" id="2559237"/>
    <lineage>
        <taxon>Bacteria</taxon>
        <taxon>Pseudomonadati</taxon>
        <taxon>Pseudomonadota</taxon>
        <taxon>Gammaproteobacteria</taxon>
        <taxon>Cellvibrionales</taxon>
        <taxon>Porticoccaceae</taxon>
        <taxon>SAR92 clade</taxon>
    </lineage>
</organism>
<evidence type="ECO:0000313" key="2">
    <source>
        <dbReference type="EMBL" id="TFH68660.1"/>
    </source>
</evidence>
<feature type="transmembrane region" description="Helical" evidence="1">
    <location>
        <begin position="247"/>
        <end position="268"/>
    </location>
</feature>
<dbReference type="EMBL" id="SPIA01000001">
    <property type="protein sequence ID" value="TFH68660.1"/>
    <property type="molecule type" value="Genomic_DNA"/>
</dbReference>
<evidence type="ECO:0000256" key="1">
    <source>
        <dbReference type="SAM" id="Phobius"/>
    </source>
</evidence>
<keyword evidence="1" id="KW-1133">Transmembrane helix</keyword>
<dbReference type="Proteomes" id="UP000298133">
    <property type="component" value="Unassembled WGS sequence"/>
</dbReference>
<keyword evidence="1" id="KW-0472">Membrane</keyword>
<feature type="transmembrane region" description="Helical" evidence="1">
    <location>
        <begin position="188"/>
        <end position="207"/>
    </location>
</feature>
<feature type="transmembrane region" description="Helical" evidence="1">
    <location>
        <begin position="93"/>
        <end position="126"/>
    </location>
</feature>